<feature type="compositionally biased region" description="Basic and acidic residues" evidence="1">
    <location>
        <begin position="69"/>
        <end position="80"/>
    </location>
</feature>
<feature type="region of interest" description="Disordered" evidence="1">
    <location>
        <begin position="41"/>
        <end position="131"/>
    </location>
</feature>
<evidence type="ECO:0000313" key="2">
    <source>
        <dbReference type="Proteomes" id="UP000095281"/>
    </source>
</evidence>
<dbReference type="WBParaSite" id="MhA1_Contig95.frz3.gene11">
    <property type="protein sequence ID" value="MhA1_Contig95.frz3.gene11"/>
    <property type="gene ID" value="MhA1_Contig95.frz3.gene11"/>
</dbReference>
<accession>A0A1I8C114</accession>
<reference evidence="3" key="1">
    <citation type="submission" date="2016-11" db="UniProtKB">
        <authorList>
            <consortium name="WormBaseParasite"/>
        </authorList>
    </citation>
    <scope>IDENTIFICATION</scope>
</reference>
<evidence type="ECO:0000313" key="3">
    <source>
        <dbReference type="WBParaSite" id="MhA1_Contig95.frz3.gene11"/>
    </source>
</evidence>
<proteinExistence type="predicted"/>
<organism evidence="2 3">
    <name type="scientific">Meloidogyne hapla</name>
    <name type="common">Root-knot nematode worm</name>
    <dbReference type="NCBI Taxonomy" id="6305"/>
    <lineage>
        <taxon>Eukaryota</taxon>
        <taxon>Metazoa</taxon>
        <taxon>Ecdysozoa</taxon>
        <taxon>Nematoda</taxon>
        <taxon>Chromadorea</taxon>
        <taxon>Rhabditida</taxon>
        <taxon>Tylenchina</taxon>
        <taxon>Tylenchomorpha</taxon>
        <taxon>Tylenchoidea</taxon>
        <taxon>Meloidogynidae</taxon>
        <taxon>Meloidogyninae</taxon>
        <taxon>Meloidogyne</taxon>
    </lineage>
</organism>
<evidence type="ECO:0000256" key="1">
    <source>
        <dbReference type="SAM" id="MobiDB-lite"/>
    </source>
</evidence>
<sequence length="151" mass="17457">MYRHPDLEKIKSCPYKCLKCPPEGHPDPNEKLPDAELSWTISSGESDGEAGKEPIRIMGTGKHNKKNRKDNWQYKKREPDMDPDAEEFEYLGGFANKAFREEPPEQGSSKKSKEKEEVQYQQIPNTDDFSQPIINWVKPEFLEGLKAKNFI</sequence>
<dbReference type="Proteomes" id="UP000095281">
    <property type="component" value="Unplaced"/>
</dbReference>
<dbReference type="AlphaFoldDB" id="A0A1I8C114"/>
<name>A0A1I8C114_MELHA</name>
<keyword evidence="2" id="KW-1185">Reference proteome</keyword>
<protein>
    <submittedName>
        <fullName evidence="3">Uncharacterized protein</fullName>
    </submittedName>
</protein>
<feature type="compositionally biased region" description="Polar residues" evidence="1">
    <location>
        <begin position="119"/>
        <end position="131"/>
    </location>
</feature>